<dbReference type="GeneID" id="100382001"/>
<keyword evidence="7" id="KW-1185">Reference proteome</keyword>
<evidence type="ECO:0007829" key="8">
    <source>
        <dbReference type="PeptideAtlas" id="A0A1D6K142"/>
    </source>
</evidence>
<evidence type="ECO:0008006" key="9">
    <source>
        <dbReference type="Google" id="ProtNLM"/>
    </source>
</evidence>
<dbReference type="EnsemblPlants" id="Zm00001eb015310_T002">
    <property type="protein sequence ID" value="Zm00001eb015310_P002"/>
    <property type="gene ID" value="Zm00001eb015310"/>
</dbReference>
<dbReference type="OrthoDB" id="694308at2759"/>
<dbReference type="InterPro" id="IPR006868">
    <property type="entry name" value="DUF630"/>
</dbReference>
<evidence type="ECO:0000256" key="1">
    <source>
        <dbReference type="SAM" id="Coils"/>
    </source>
</evidence>
<dbReference type="Proteomes" id="UP000007305">
    <property type="component" value="Chromosome 1"/>
</dbReference>
<reference evidence="6" key="3">
    <citation type="submission" date="2021-05" db="UniProtKB">
        <authorList>
            <consortium name="EnsemblPlants"/>
        </authorList>
    </citation>
    <scope>IDENTIFICATION</scope>
    <source>
        <strain evidence="6">cv. B73</strain>
    </source>
</reference>
<evidence type="ECO:0000259" key="4">
    <source>
        <dbReference type="Pfam" id="PF04783"/>
    </source>
</evidence>
<feature type="coiled-coil region" evidence="1">
    <location>
        <begin position="813"/>
        <end position="840"/>
    </location>
</feature>
<evidence type="ECO:0000313" key="6">
    <source>
        <dbReference type="EnsemblPlants" id="Zm00001eb015310_P001"/>
    </source>
</evidence>
<name>A0A1D6K142_MAIZE</name>
<reference evidence="5 7" key="1">
    <citation type="submission" date="2015-12" db="EMBL/GenBank/DDBJ databases">
        <title>Update maize B73 reference genome by single molecule sequencing technologies.</title>
        <authorList>
            <consortium name="Maize Genome Sequencing Project"/>
            <person name="Ware D."/>
        </authorList>
    </citation>
    <scope>NUCLEOTIDE SEQUENCE [LARGE SCALE GENOMIC DNA]</scope>
    <source>
        <strain evidence="7">cv. B73</strain>
        <tissue evidence="5">Seedling</tissue>
    </source>
</reference>
<evidence type="ECO:0000256" key="2">
    <source>
        <dbReference type="SAM" id="MobiDB-lite"/>
    </source>
</evidence>
<evidence type="ECO:0000259" key="3">
    <source>
        <dbReference type="Pfam" id="PF04782"/>
    </source>
</evidence>
<evidence type="ECO:0000313" key="7">
    <source>
        <dbReference type="Proteomes" id="UP000007305"/>
    </source>
</evidence>
<keyword evidence="1" id="KW-0175">Coiled coil</keyword>
<feature type="compositionally biased region" description="Basic and acidic residues" evidence="2">
    <location>
        <begin position="221"/>
        <end position="239"/>
    </location>
</feature>
<dbReference type="AlphaFoldDB" id="A0A1D6K142"/>
<keyword evidence="8" id="KW-1267">Proteomics identification</keyword>
<proteinExistence type="evidence at protein level"/>
<dbReference type="InterPro" id="IPR006867">
    <property type="entry name" value="DUF632"/>
</dbReference>
<dbReference type="Pfam" id="PF04782">
    <property type="entry name" value="DUF632"/>
    <property type="match status" value="1"/>
</dbReference>
<feature type="domain" description="DUF630" evidence="4">
    <location>
        <begin position="3"/>
        <end position="58"/>
    </location>
</feature>
<feature type="compositionally biased region" description="Acidic residues" evidence="2">
    <location>
        <begin position="245"/>
        <end position="257"/>
    </location>
</feature>
<dbReference type="Gramene" id="Zm00001eb015310_T002">
    <property type="protein sequence ID" value="Zm00001eb015310_P002"/>
    <property type="gene ID" value="Zm00001eb015310"/>
</dbReference>
<evidence type="ECO:0000313" key="5">
    <source>
        <dbReference type="EMBL" id="ONL97487.1"/>
    </source>
</evidence>
<dbReference type="PANTHER" id="PTHR21450">
    <property type="entry name" value="PROTEIN ALTERED PHOSPHATE STARVATION RESPONSE 1"/>
    <property type="match status" value="1"/>
</dbReference>
<dbReference type="Pfam" id="PF04783">
    <property type="entry name" value="DUF630"/>
    <property type="match status" value="1"/>
</dbReference>
<gene>
    <name evidence="6" type="primary">LOC100382001</name>
    <name evidence="5" type="ORF">ZEAMMB73_Zm00001d028960</name>
</gene>
<feature type="compositionally biased region" description="Polar residues" evidence="2">
    <location>
        <begin position="772"/>
        <end position="782"/>
    </location>
</feature>
<dbReference type="Gramene" id="Zm00001eb015310_T001">
    <property type="protein sequence ID" value="Zm00001eb015310_P001"/>
    <property type="gene ID" value="Zm00001eb015310"/>
</dbReference>
<organism evidence="5">
    <name type="scientific">Zea mays</name>
    <name type="common">Maize</name>
    <dbReference type="NCBI Taxonomy" id="4577"/>
    <lineage>
        <taxon>Eukaryota</taxon>
        <taxon>Viridiplantae</taxon>
        <taxon>Streptophyta</taxon>
        <taxon>Embryophyta</taxon>
        <taxon>Tracheophyta</taxon>
        <taxon>Spermatophyta</taxon>
        <taxon>Magnoliopsida</taxon>
        <taxon>Liliopsida</taxon>
        <taxon>Poales</taxon>
        <taxon>Poaceae</taxon>
        <taxon>PACMAD clade</taxon>
        <taxon>Panicoideae</taxon>
        <taxon>Andropogonodae</taxon>
        <taxon>Andropogoneae</taxon>
        <taxon>Tripsacinae</taxon>
        <taxon>Zea</taxon>
    </lineage>
</organism>
<feature type="region of interest" description="Disordered" evidence="2">
    <location>
        <begin position="763"/>
        <end position="789"/>
    </location>
</feature>
<dbReference type="RefSeq" id="NP_001348499.1">
    <property type="nucleotide sequence ID" value="NM_001361570.1"/>
</dbReference>
<feature type="domain" description="DUF632" evidence="3">
    <location>
        <begin position="410"/>
        <end position="757"/>
    </location>
</feature>
<dbReference type="EMBL" id="CM007647">
    <property type="protein sequence ID" value="ONL97487.1"/>
    <property type="molecule type" value="Genomic_DNA"/>
</dbReference>
<dbReference type="PANTHER" id="PTHR21450:SF6">
    <property type="entry name" value="EXPRESSED PROTEIN"/>
    <property type="match status" value="1"/>
</dbReference>
<feature type="compositionally biased region" description="Basic and acidic residues" evidence="2">
    <location>
        <begin position="301"/>
        <end position="360"/>
    </location>
</feature>
<protein>
    <recommendedName>
        <fullName evidence="9">Nitrate regulatory gene2 protein</fullName>
    </recommendedName>
</protein>
<feature type="region of interest" description="Disordered" evidence="2">
    <location>
        <begin position="203"/>
        <end position="260"/>
    </location>
</feature>
<reference evidence="6" key="2">
    <citation type="submission" date="2019-07" db="EMBL/GenBank/DDBJ databases">
        <authorList>
            <person name="Seetharam A."/>
            <person name="Woodhouse M."/>
            <person name="Cannon E."/>
        </authorList>
    </citation>
    <scope>NUCLEOTIDE SEQUENCE [LARGE SCALE GENOMIC DNA]</scope>
    <source>
        <strain evidence="6">cv. B73</strain>
    </source>
</reference>
<accession>A0A1D6K142</accession>
<dbReference type="ExpressionAtlas" id="A0A1D6K142">
    <property type="expression patterns" value="baseline and differential"/>
</dbReference>
<dbReference type="EnsemblPlants" id="Zm00001eb015310_T001">
    <property type="protein sequence ID" value="Zm00001eb015310_P001"/>
    <property type="gene ID" value="Zm00001eb015310"/>
</dbReference>
<feature type="region of interest" description="Disordered" evidence="2">
    <location>
        <begin position="278"/>
        <end position="360"/>
    </location>
</feature>
<sequence>MGSRSKNEDDKALVLCQERKRFVREALDGRCAFAATHFAYIQSLRHTGFALRKFVEPEVPTDSSLFTSTSATPEPPTIMQKPMTISPSLSHHASDSFSPVPSPLSSGRFHVNHMKAGGNSVTTVKEKVIEPVTATLETSSPVRGQAIHDLDDSSTFEAPPGTPPWDYFGLFQPVESQMSFHDDKELGHDFENDDDIRRLREKEGIPELEEELEKSPAYPDYLKRRLGQEKPPDLKDVEKSPMNGGEDDLALSEDDFDNPTSESLVRMFKNRNDTPVAHIATDHSSTSLPKDDLVSETIDSQPERPKDDRAVDSQTERLKDVTPDDPQTEKPKDHAGVDSPTEKTKDHPGVDSPAEKPKHDMRVLDISMYESDETPVTSPPKEISSSTAAFQVNGKFKKPLHDVRNVARDLNSCIKEIEILFIKASDSGKEVPRMLEADKVNFRPLLPEEKAPGSTASGFFATLFACCREEVPLPQPPPQAEVKYLTWHRSMSSLSSSSRIPLGTTSKEDTDGLNGNIFGGVYMNSGSHASTLDRLYAWERKLYDEVKASSVVCRQYDEKCRQLRHQESRGESQMSIDKTRAVVKDLHSRILVAIQRIDMISKNIEDLRDKELQPQLEELIGSLTRMWATMLECHRHQHDIIKLVSSTRNMKTSIRSESQFQATLLLQVELNTLCSNFQKWIASHKAYLQSLNSWLLKCVKALQRKRKSSRKKNIKADPITKYAVAPIFKTCESWINLLDDLPTDLEDAIKDLAADINRYVPHQEKQRGGSKLTLSLSRSGRSNGEMGEVHRSYTPMDLQSSLETFLGKLEMFSDVSLQKYMKLKEDIDEAKERYEEAQAAQRI</sequence>